<dbReference type="STRING" id="109895.A0A507E890"/>
<dbReference type="PANTHER" id="PTHR19845:SF0">
    <property type="entry name" value="KATANIN P80 WD40 REPEAT-CONTAINING SUBUNIT B1"/>
    <property type="match status" value="1"/>
</dbReference>
<dbReference type="HAMAP" id="MF_03022">
    <property type="entry name" value="Katanin_p80_B1"/>
    <property type="match status" value="1"/>
</dbReference>
<protein>
    <recommendedName>
        <fullName evidence="7">Katanin p80 WD40 repeat-containing subunit B1 homolog</fullName>
    </recommendedName>
</protein>
<dbReference type="Pfam" id="PF00400">
    <property type="entry name" value="WD40"/>
    <property type="match status" value="5"/>
</dbReference>
<dbReference type="InterPro" id="IPR036322">
    <property type="entry name" value="WD40_repeat_dom_sf"/>
</dbReference>
<keyword evidence="12" id="KW-1185">Reference proteome</keyword>
<keyword evidence="4 7" id="KW-0493">Microtubule</keyword>
<dbReference type="GO" id="GO:0008352">
    <property type="term" value="C:katanin complex"/>
    <property type="evidence" value="ECO:0007669"/>
    <property type="project" value="InterPro"/>
</dbReference>
<evidence type="ECO:0000256" key="8">
    <source>
        <dbReference type="PROSITE-ProRule" id="PRU00221"/>
    </source>
</evidence>
<evidence type="ECO:0000256" key="3">
    <source>
        <dbReference type="ARBA" id="ARBA00022574"/>
    </source>
</evidence>
<dbReference type="InterPro" id="IPR020472">
    <property type="entry name" value="WD40_PAC1"/>
</dbReference>
<evidence type="ECO:0000259" key="10">
    <source>
        <dbReference type="Pfam" id="PF13925"/>
    </source>
</evidence>
<dbReference type="PROSITE" id="PS50082">
    <property type="entry name" value="WD_REPEATS_2"/>
    <property type="match status" value="5"/>
</dbReference>
<feature type="repeat" description="WD" evidence="8">
    <location>
        <begin position="140"/>
        <end position="181"/>
    </location>
</feature>
<dbReference type="EMBL" id="QEAQ01000019">
    <property type="protein sequence ID" value="TPX60014.1"/>
    <property type="molecule type" value="Genomic_DNA"/>
</dbReference>
<feature type="repeat" description="WD" evidence="8">
    <location>
        <begin position="98"/>
        <end position="139"/>
    </location>
</feature>
<dbReference type="InterPro" id="IPR001680">
    <property type="entry name" value="WD40_rpt"/>
</dbReference>
<accession>A0A507E890</accession>
<comment type="function">
    <text evidence="7">May participate in a complex which severs microtubules in an ATP-dependent manner. Microtubule severing may promote rapid reorganization of cellular microtubule arrays.</text>
</comment>
<feature type="repeat" description="WD" evidence="8">
    <location>
        <begin position="13"/>
        <end position="55"/>
    </location>
</feature>
<reference evidence="11 12" key="1">
    <citation type="journal article" date="2019" name="Sci. Rep.">
        <title>Comparative genomics of chytrid fungi reveal insights into the obligate biotrophic and pathogenic lifestyle of Synchytrium endobioticum.</title>
        <authorList>
            <person name="van de Vossenberg B.T.L.H."/>
            <person name="Warris S."/>
            <person name="Nguyen H.D.T."/>
            <person name="van Gent-Pelzer M.P.E."/>
            <person name="Joly D.L."/>
            <person name="van de Geest H.C."/>
            <person name="Bonants P.J.M."/>
            <person name="Smith D.S."/>
            <person name="Levesque C.A."/>
            <person name="van der Lee T.A.J."/>
        </authorList>
    </citation>
    <scope>NUCLEOTIDE SEQUENCE [LARGE SCALE GENOMIC DNA]</scope>
    <source>
        <strain evidence="11 12">CBS 809.83</strain>
    </source>
</reference>
<evidence type="ECO:0000256" key="7">
    <source>
        <dbReference type="HAMAP-Rule" id="MF_03022"/>
    </source>
</evidence>
<evidence type="ECO:0000256" key="9">
    <source>
        <dbReference type="SAM" id="MobiDB-lite"/>
    </source>
</evidence>
<dbReference type="InterPro" id="IPR015943">
    <property type="entry name" value="WD40/YVTN_repeat-like_dom_sf"/>
</dbReference>
<dbReference type="FunFam" id="2.130.10.10:FF:000462">
    <property type="entry name" value="Katanin p80 WD40 repeat-containing subunit B1"/>
    <property type="match status" value="1"/>
</dbReference>
<feature type="region of interest" description="Disordered" evidence="9">
    <location>
        <begin position="304"/>
        <end position="495"/>
    </location>
</feature>
<gene>
    <name evidence="11" type="ORF">PhCBS80983_g02077</name>
</gene>
<feature type="compositionally biased region" description="Pro residues" evidence="9">
    <location>
        <begin position="516"/>
        <end position="528"/>
    </location>
</feature>
<feature type="repeat" description="WD" evidence="8">
    <location>
        <begin position="56"/>
        <end position="97"/>
    </location>
</feature>
<evidence type="ECO:0000256" key="2">
    <source>
        <dbReference type="ARBA" id="ARBA00022490"/>
    </source>
</evidence>
<name>A0A507E890_9FUNG</name>
<dbReference type="PRINTS" id="PR00320">
    <property type="entry name" value="GPROTEINBRPT"/>
</dbReference>
<dbReference type="Proteomes" id="UP000318582">
    <property type="component" value="Unassembled WGS sequence"/>
</dbReference>
<dbReference type="SUPFAM" id="SSF50978">
    <property type="entry name" value="WD40 repeat-like"/>
    <property type="match status" value="1"/>
</dbReference>
<dbReference type="GO" id="GO:0051013">
    <property type="term" value="P:microtubule severing"/>
    <property type="evidence" value="ECO:0007669"/>
    <property type="project" value="UniProtKB-UniRule"/>
</dbReference>
<dbReference type="GO" id="GO:0005737">
    <property type="term" value="C:cytoplasm"/>
    <property type="evidence" value="ECO:0007669"/>
    <property type="project" value="UniProtKB-UniRule"/>
</dbReference>
<evidence type="ECO:0000256" key="5">
    <source>
        <dbReference type="ARBA" id="ARBA00022737"/>
    </source>
</evidence>
<dbReference type="PROSITE" id="PS00678">
    <property type="entry name" value="WD_REPEATS_1"/>
    <property type="match status" value="1"/>
</dbReference>
<dbReference type="CDD" id="cd00200">
    <property type="entry name" value="WD40"/>
    <property type="match status" value="1"/>
</dbReference>
<dbReference type="InterPro" id="IPR026962">
    <property type="entry name" value="KTNB1"/>
</dbReference>
<keyword evidence="5" id="KW-0677">Repeat</keyword>
<dbReference type="GO" id="GO:0007019">
    <property type="term" value="P:microtubule depolymerization"/>
    <property type="evidence" value="ECO:0007669"/>
    <property type="project" value="TreeGrafter"/>
</dbReference>
<proteinExistence type="inferred from homology"/>
<feature type="compositionally biased region" description="Polar residues" evidence="9">
    <location>
        <begin position="379"/>
        <end position="395"/>
    </location>
</feature>
<dbReference type="Pfam" id="PF13925">
    <property type="entry name" value="Katanin_con80"/>
    <property type="match status" value="1"/>
</dbReference>
<comment type="caution">
    <text evidence="11">The sequence shown here is derived from an EMBL/GenBank/DDBJ whole genome shotgun (WGS) entry which is preliminary data.</text>
</comment>
<evidence type="ECO:0000256" key="6">
    <source>
        <dbReference type="ARBA" id="ARBA00023212"/>
    </source>
</evidence>
<evidence type="ECO:0000313" key="11">
    <source>
        <dbReference type="EMBL" id="TPX60014.1"/>
    </source>
</evidence>
<keyword evidence="6 7" id="KW-0206">Cytoskeleton</keyword>
<evidence type="ECO:0000313" key="12">
    <source>
        <dbReference type="Proteomes" id="UP000318582"/>
    </source>
</evidence>
<feature type="region of interest" description="Disordered" evidence="9">
    <location>
        <begin position="512"/>
        <end position="532"/>
    </location>
</feature>
<dbReference type="GO" id="GO:0008017">
    <property type="term" value="F:microtubule binding"/>
    <property type="evidence" value="ECO:0007669"/>
    <property type="project" value="UniProtKB-UniRule"/>
</dbReference>
<dbReference type="InterPro" id="IPR019775">
    <property type="entry name" value="WD40_repeat_CS"/>
</dbReference>
<comment type="subcellular location">
    <subcellularLocation>
        <location evidence="1 7">Cytoplasm</location>
        <location evidence="1 7">Cytoskeleton</location>
    </subcellularLocation>
</comment>
<dbReference type="PROSITE" id="PS50294">
    <property type="entry name" value="WD_REPEATS_REGION"/>
    <property type="match status" value="4"/>
</dbReference>
<keyword evidence="2 7" id="KW-0963">Cytoplasm</keyword>
<evidence type="ECO:0000256" key="4">
    <source>
        <dbReference type="ARBA" id="ARBA00022701"/>
    </source>
</evidence>
<feature type="compositionally biased region" description="Low complexity" evidence="9">
    <location>
        <begin position="450"/>
        <end position="481"/>
    </location>
</feature>
<organism evidence="11 12">
    <name type="scientific">Powellomyces hirtus</name>
    <dbReference type="NCBI Taxonomy" id="109895"/>
    <lineage>
        <taxon>Eukaryota</taxon>
        <taxon>Fungi</taxon>
        <taxon>Fungi incertae sedis</taxon>
        <taxon>Chytridiomycota</taxon>
        <taxon>Chytridiomycota incertae sedis</taxon>
        <taxon>Chytridiomycetes</taxon>
        <taxon>Spizellomycetales</taxon>
        <taxon>Powellomycetaceae</taxon>
        <taxon>Powellomyces</taxon>
    </lineage>
</organism>
<dbReference type="InterPro" id="IPR028021">
    <property type="entry name" value="Katanin_C-terminal"/>
</dbReference>
<feature type="compositionally biased region" description="Low complexity" evidence="9">
    <location>
        <begin position="338"/>
        <end position="351"/>
    </location>
</feature>
<feature type="repeat" description="WD" evidence="8">
    <location>
        <begin position="182"/>
        <end position="223"/>
    </location>
</feature>
<comment type="similarity">
    <text evidence="7">Belongs to the WD repeat KATNB1 family.</text>
</comment>
<evidence type="ECO:0000256" key="1">
    <source>
        <dbReference type="ARBA" id="ARBA00004245"/>
    </source>
</evidence>
<dbReference type="SMART" id="SM00320">
    <property type="entry name" value="WD40"/>
    <property type="match status" value="6"/>
</dbReference>
<dbReference type="Gene3D" id="2.130.10.10">
    <property type="entry name" value="YVTN repeat-like/Quinoprotein amine dehydrogenase"/>
    <property type="match status" value="1"/>
</dbReference>
<feature type="domain" description="Katanin p80 subunit C-terminal" evidence="10">
    <location>
        <begin position="541"/>
        <end position="696"/>
    </location>
</feature>
<dbReference type="GO" id="GO:0005874">
    <property type="term" value="C:microtubule"/>
    <property type="evidence" value="ECO:0007669"/>
    <property type="project" value="UniProtKB-KW"/>
</dbReference>
<dbReference type="PANTHER" id="PTHR19845">
    <property type="entry name" value="KATANIN P80 SUBUNIT"/>
    <property type="match status" value="1"/>
</dbReference>
<keyword evidence="3 8" id="KW-0853">WD repeat</keyword>
<dbReference type="AlphaFoldDB" id="A0A507E890"/>
<sequence>MNNDSRASKIHDFVAHDAPATCLKIGGKSARVMVTGGEDRKVNLWAIGKTAPILSLAGHASAIECVTLDYPEEIVVAGSSSGTLKLWDLEHAKVIRTLAGHKSGARCVEFHPFGEFFASGSVDSTVKIWDVRRKGCIQTYTGHHEGVSVLRITPDGRWIATGGGDGTVKIWDMTAGKLLHTYSDHTAPVTSVAFNPSEFMMVSAGADNVLRFYDLQSFDCISASPASTGRPQVLQFDPEGQELYVGYSDSLQIWTWEPAECHDIINVNWPNITDMRIMLEDGQVLAGALDQNFVSMWGVDITPRLSPTDRKPPARSYPSHANTSSEPDIGRLHIADNSTSSRTSTPRTSITDPHDGMGSKFVRQQSSIERRDPPPPIQPNVSGRTPSIGKSTSSAYMVPEPSEPRILGRSGSGNFDRGDEPYHGGARSSVSSNHSRAPTPMRNFEEQLYQSPQQQQQEQQQQQQQQPQQQHQQQQHQQQQQRSANSFVPAGNGERPLDLDLAKFIQNSQRRLQPLPLSPTSPGAPPPTSDQDIMDSVLFRHASVASILHSRLASIRMVRQVWDENNVKHAIESLQALKDSAVLVDILRIINLKPKLLTLDTALLMLPMLHEVFFEVYEDYIVTACTTLRLLVKSFSHVILSGLDADSLSSPGVDISREDRIQRCRGCYEHFINVANTLEELKRSAGQVGVVVRETLKDLAVFTRK</sequence>